<dbReference type="GO" id="GO:0008270">
    <property type="term" value="F:zinc ion binding"/>
    <property type="evidence" value="ECO:0007669"/>
    <property type="project" value="UniProtKB-KW"/>
</dbReference>
<keyword evidence="5" id="KW-1185">Reference proteome</keyword>
<sequence>MANPPPPKVKRDLIAQNLMTAEFENDNPLLPCVTIHESVVEELCSSLRDALVVTLLGKRMGYVALRERLQRLWKLQGDFEMVDVDNGFYMIKFDLPADKEMVTSKGPWMIFDHYLAMANWTPDFISPTAKVDRTMVWIRFPGLNMVYYDESVLLGLASFIGKPIKVDTNTLTATRGRYARVCVEIDLNKPVVGKIKINHWHKIMYEGLHLLCSSCGHYGHVTRNCLQHTKTNAEKTHPHQHGDIAPDTVSHVDVHELNAINAPVHDSMEKTADFIHSLNDINEDCNHSNNITETHGDWLMVVRKKRNGKRGGGVQKRPEFMPNNNPFNALADDKKESHGFSKHSGSFNVIQSSMHDIIAPIIGTSTPNGQNNKRSRATLNVPLNTRNMHVNTNPTLPNVSKPSSLNPKHTSHNITLQDPTMHTHALLCTSNACTLIQSHVHKPNNHVSPQSPHNANNHVSPLVEIPLPANQTIKPLSSSLDLSLCPNNNMAYGDSNGQVMQIDYSDSDQHGLMEDTGGSH</sequence>
<evidence type="ECO:0000313" key="4">
    <source>
        <dbReference type="EMBL" id="CAL0309883.1"/>
    </source>
</evidence>
<keyword evidence="1" id="KW-0862">Zinc</keyword>
<evidence type="ECO:0000259" key="3">
    <source>
        <dbReference type="PROSITE" id="PS50158"/>
    </source>
</evidence>
<dbReference type="Pfam" id="PF14111">
    <property type="entry name" value="DUF4283"/>
    <property type="match status" value="1"/>
</dbReference>
<keyword evidence="1" id="KW-0863">Zinc-finger</keyword>
<dbReference type="AlphaFoldDB" id="A0AAV1WKU7"/>
<dbReference type="InterPro" id="IPR040256">
    <property type="entry name" value="At4g02000-like"/>
</dbReference>
<proteinExistence type="predicted"/>
<dbReference type="PROSITE" id="PS50158">
    <property type="entry name" value="ZF_CCHC"/>
    <property type="match status" value="1"/>
</dbReference>
<comment type="caution">
    <text evidence="4">The sequence shown here is derived from an EMBL/GenBank/DDBJ whole genome shotgun (WGS) entry which is preliminary data.</text>
</comment>
<dbReference type="EMBL" id="CAXHTB010000007">
    <property type="protein sequence ID" value="CAL0309883.1"/>
    <property type="molecule type" value="Genomic_DNA"/>
</dbReference>
<reference evidence="4 5" key="1">
    <citation type="submission" date="2024-03" db="EMBL/GenBank/DDBJ databases">
        <authorList>
            <person name="Martinez-Hernandez J."/>
        </authorList>
    </citation>
    <scope>NUCLEOTIDE SEQUENCE [LARGE SCALE GENOMIC DNA]</scope>
</reference>
<feature type="domain" description="CCHC-type" evidence="3">
    <location>
        <begin position="212"/>
        <end position="225"/>
    </location>
</feature>
<evidence type="ECO:0000256" key="2">
    <source>
        <dbReference type="SAM" id="MobiDB-lite"/>
    </source>
</evidence>
<gene>
    <name evidence="4" type="ORF">LLUT_LOCUS10943</name>
</gene>
<dbReference type="Proteomes" id="UP001497480">
    <property type="component" value="Unassembled WGS sequence"/>
</dbReference>
<dbReference type="InterPro" id="IPR001878">
    <property type="entry name" value="Znf_CCHC"/>
</dbReference>
<dbReference type="GO" id="GO:0003676">
    <property type="term" value="F:nucleic acid binding"/>
    <property type="evidence" value="ECO:0007669"/>
    <property type="project" value="InterPro"/>
</dbReference>
<dbReference type="PANTHER" id="PTHR31286">
    <property type="entry name" value="GLYCINE-RICH CELL WALL STRUCTURAL PROTEIN 1.8-LIKE"/>
    <property type="match status" value="1"/>
</dbReference>
<name>A0AAV1WKU7_LUPLU</name>
<evidence type="ECO:0000313" key="5">
    <source>
        <dbReference type="Proteomes" id="UP001497480"/>
    </source>
</evidence>
<dbReference type="PANTHER" id="PTHR31286:SF171">
    <property type="entry name" value="CCHC-TYPE DOMAIN-CONTAINING PROTEIN"/>
    <property type="match status" value="1"/>
</dbReference>
<feature type="region of interest" description="Disordered" evidence="2">
    <location>
        <begin position="386"/>
        <end position="408"/>
    </location>
</feature>
<organism evidence="4 5">
    <name type="scientific">Lupinus luteus</name>
    <name type="common">European yellow lupine</name>
    <dbReference type="NCBI Taxonomy" id="3873"/>
    <lineage>
        <taxon>Eukaryota</taxon>
        <taxon>Viridiplantae</taxon>
        <taxon>Streptophyta</taxon>
        <taxon>Embryophyta</taxon>
        <taxon>Tracheophyta</taxon>
        <taxon>Spermatophyta</taxon>
        <taxon>Magnoliopsida</taxon>
        <taxon>eudicotyledons</taxon>
        <taxon>Gunneridae</taxon>
        <taxon>Pentapetalae</taxon>
        <taxon>rosids</taxon>
        <taxon>fabids</taxon>
        <taxon>Fabales</taxon>
        <taxon>Fabaceae</taxon>
        <taxon>Papilionoideae</taxon>
        <taxon>50 kb inversion clade</taxon>
        <taxon>genistoids sensu lato</taxon>
        <taxon>core genistoids</taxon>
        <taxon>Genisteae</taxon>
        <taxon>Lupinus</taxon>
    </lineage>
</organism>
<protein>
    <recommendedName>
        <fullName evidence="3">CCHC-type domain-containing protein</fullName>
    </recommendedName>
</protein>
<dbReference type="InterPro" id="IPR025558">
    <property type="entry name" value="DUF4283"/>
</dbReference>
<accession>A0AAV1WKU7</accession>
<keyword evidence="1" id="KW-0479">Metal-binding</keyword>
<evidence type="ECO:0000256" key="1">
    <source>
        <dbReference type="PROSITE-ProRule" id="PRU00047"/>
    </source>
</evidence>